<dbReference type="RefSeq" id="WP_189022911.1">
    <property type="nucleotide sequence ID" value="NZ_BMKR01000004.1"/>
</dbReference>
<evidence type="ECO:0000256" key="1">
    <source>
        <dbReference type="ARBA" id="ARBA00023125"/>
    </source>
</evidence>
<keyword evidence="5" id="KW-1185">Reference proteome</keyword>
<dbReference type="PRINTS" id="PR00455">
    <property type="entry name" value="HTHTETR"/>
</dbReference>
<dbReference type="SUPFAM" id="SSF46689">
    <property type="entry name" value="Homeodomain-like"/>
    <property type="match status" value="1"/>
</dbReference>
<dbReference type="Gene3D" id="1.10.357.10">
    <property type="entry name" value="Tetracycline Repressor, domain 2"/>
    <property type="match status" value="1"/>
</dbReference>
<evidence type="ECO:0000259" key="3">
    <source>
        <dbReference type="PROSITE" id="PS50977"/>
    </source>
</evidence>
<dbReference type="PANTHER" id="PTHR30328:SF54">
    <property type="entry name" value="HTH-TYPE TRANSCRIPTIONAL REPRESSOR SCO4008"/>
    <property type="match status" value="1"/>
</dbReference>
<evidence type="ECO:0000256" key="2">
    <source>
        <dbReference type="PROSITE-ProRule" id="PRU00335"/>
    </source>
</evidence>
<dbReference type="GO" id="GO:0003677">
    <property type="term" value="F:DNA binding"/>
    <property type="evidence" value="ECO:0007669"/>
    <property type="project" value="UniProtKB-UniRule"/>
</dbReference>
<name>A0A917C2F5_9BACL</name>
<accession>A0A917C2F5</accession>
<feature type="DNA-binding region" description="H-T-H motif" evidence="2">
    <location>
        <begin position="35"/>
        <end position="54"/>
    </location>
</feature>
<comment type="caution">
    <text evidence="4">The sequence shown here is derived from an EMBL/GenBank/DDBJ whole genome shotgun (WGS) entry which is preliminary data.</text>
</comment>
<dbReference type="AlphaFoldDB" id="A0A917C2F5"/>
<gene>
    <name evidence="4" type="ORF">GCM10010912_11990</name>
</gene>
<evidence type="ECO:0000313" key="4">
    <source>
        <dbReference type="EMBL" id="GGF68552.1"/>
    </source>
</evidence>
<sequence length="207" mass="24030">MDKGENTIQPDRDTKQVILNATVELIHQEGFKCATLRKIAAKADTNLALINYYYGSKDQLLSDAVRMLISTFDDVFEPLDNKDLAPIDRMKQFFVNYVNRLQQYPGLARQMVDQGRLIMGSKDEYARYWKVMKVQKMHSTLQEITNEHDEVKLTMILLQLHGAVVLPAIMMSCLPGEQEQSEPICSFMPIEEQIDHLFEHFFHQYNI</sequence>
<reference evidence="4" key="1">
    <citation type="journal article" date="2014" name="Int. J. Syst. Evol. Microbiol.">
        <title>Complete genome sequence of Corynebacterium casei LMG S-19264T (=DSM 44701T), isolated from a smear-ripened cheese.</title>
        <authorList>
            <consortium name="US DOE Joint Genome Institute (JGI-PGF)"/>
            <person name="Walter F."/>
            <person name="Albersmeier A."/>
            <person name="Kalinowski J."/>
            <person name="Ruckert C."/>
        </authorList>
    </citation>
    <scope>NUCLEOTIDE SEQUENCE</scope>
    <source>
        <strain evidence="4">CGMCC 1.16134</strain>
    </source>
</reference>
<dbReference type="GO" id="GO:0006355">
    <property type="term" value="P:regulation of DNA-templated transcription"/>
    <property type="evidence" value="ECO:0007669"/>
    <property type="project" value="UniProtKB-ARBA"/>
</dbReference>
<dbReference type="InterPro" id="IPR009057">
    <property type="entry name" value="Homeodomain-like_sf"/>
</dbReference>
<dbReference type="Pfam" id="PF00440">
    <property type="entry name" value="TetR_N"/>
    <property type="match status" value="1"/>
</dbReference>
<keyword evidence="1 2" id="KW-0238">DNA-binding</keyword>
<dbReference type="InterPro" id="IPR050109">
    <property type="entry name" value="HTH-type_TetR-like_transc_reg"/>
</dbReference>
<evidence type="ECO:0000313" key="5">
    <source>
        <dbReference type="Proteomes" id="UP000637643"/>
    </source>
</evidence>
<organism evidence="4 5">
    <name type="scientific">Paenibacillus albidus</name>
    <dbReference type="NCBI Taxonomy" id="2041023"/>
    <lineage>
        <taxon>Bacteria</taxon>
        <taxon>Bacillati</taxon>
        <taxon>Bacillota</taxon>
        <taxon>Bacilli</taxon>
        <taxon>Bacillales</taxon>
        <taxon>Paenibacillaceae</taxon>
        <taxon>Paenibacillus</taxon>
    </lineage>
</organism>
<dbReference type="PANTHER" id="PTHR30328">
    <property type="entry name" value="TRANSCRIPTIONAL REPRESSOR"/>
    <property type="match status" value="1"/>
</dbReference>
<dbReference type="InterPro" id="IPR001647">
    <property type="entry name" value="HTH_TetR"/>
</dbReference>
<dbReference type="PROSITE" id="PS50977">
    <property type="entry name" value="HTH_TETR_2"/>
    <property type="match status" value="1"/>
</dbReference>
<dbReference type="Proteomes" id="UP000637643">
    <property type="component" value="Unassembled WGS sequence"/>
</dbReference>
<reference evidence="4" key="2">
    <citation type="submission" date="2020-09" db="EMBL/GenBank/DDBJ databases">
        <authorList>
            <person name="Sun Q."/>
            <person name="Zhou Y."/>
        </authorList>
    </citation>
    <scope>NUCLEOTIDE SEQUENCE</scope>
    <source>
        <strain evidence="4">CGMCC 1.16134</strain>
    </source>
</reference>
<feature type="domain" description="HTH tetR-type" evidence="3">
    <location>
        <begin position="12"/>
        <end position="72"/>
    </location>
</feature>
<dbReference type="EMBL" id="BMKR01000004">
    <property type="protein sequence ID" value="GGF68552.1"/>
    <property type="molecule type" value="Genomic_DNA"/>
</dbReference>
<protein>
    <recommendedName>
        <fullName evidence="3">HTH tetR-type domain-containing protein</fullName>
    </recommendedName>
</protein>
<proteinExistence type="predicted"/>